<reference evidence="1" key="1">
    <citation type="submission" date="2020-02" db="EMBL/GenBank/DDBJ databases">
        <authorList>
            <person name="Meier V. D."/>
        </authorList>
    </citation>
    <scope>NUCLEOTIDE SEQUENCE</scope>
    <source>
        <strain evidence="1">AVDCRST_MAG68</strain>
    </source>
</reference>
<gene>
    <name evidence="1" type="ORF">AVDCRST_MAG68-3495</name>
</gene>
<accession>A0A6J4M608</accession>
<organism evidence="1">
    <name type="scientific">uncultured Gemmatimonadota bacterium</name>
    <dbReference type="NCBI Taxonomy" id="203437"/>
    <lineage>
        <taxon>Bacteria</taxon>
        <taxon>Pseudomonadati</taxon>
        <taxon>Gemmatimonadota</taxon>
        <taxon>environmental samples</taxon>
    </lineage>
</organism>
<dbReference type="AlphaFoldDB" id="A0A6J4M608"/>
<dbReference type="EMBL" id="CADCTW010000166">
    <property type="protein sequence ID" value="CAA9349456.1"/>
    <property type="molecule type" value="Genomic_DNA"/>
</dbReference>
<name>A0A6J4M608_9BACT</name>
<proteinExistence type="predicted"/>
<evidence type="ECO:0000313" key="1">
    <source>
        <dbReference type="EMBL" id="CAA9349456.1"/>
    </source>
</evidence>
<protein>
    <submittedName>
        <fullName evidence="1">Uncharacterized protein</fullName>
    </submittedName>
</protein>
<sequence length="225" mass="24255">MNILDVQQAQLEYLAVLDRPAFPLWANVPGMMGGLYQAFEGLHSGLADLTLEGDGRDPLGRTIVVSLGEQGFFRVGYERVEAELPDYTEDELAAFPATLARGDRWLRTHWSAAVVQAHYLTLSIHGTLSEGSSADYLRSLSAIELGIGKSLGTGLIFHASLPTTGWDVHLTLDHSTVIEGGLFVQYVVTIGDDRIDHARTLDASFSFLNQGAESLGLEIGIGAVG</sequence>